<dbReference type="Proteomes" id="UP000244193">
    <property type="component" value="Chromosome"/>
</dbReference>
<keyword evidence="1" id="KW-1133">Transmembrane helix</keyword>
<protein>
    <submittedName>
        <fullName evidence="2">Uncharacterized protein</fullName>
    </submittedName>
</protein>
<dbReference type="RefSeq" id="WP_108372747.1">
    <property type="nucleotide sequence ID" value="NZ_CP028811.1"/>
</dbReference>
<reference evidence="2 3" key="1">
    <citation type="submission" date="2018-04" db="EMBL/GenBank/DDBJ databases">
        <title>Genome sequencing of Flavobacterium sp. HYN0048.</title>
        <authorList>
            <person name="Yi H."/>
            <person name="Baek C."/>
        </authorList>
    </citation>
    <scope>NUCLEOTIDE SEQUENCE [LARGE SCALE GENOMIC DNA]</scope>
    <source>
        <strain evidence="2 3">HYN0048</strain>
    </source>
</reference>
<evidence type="ECO:0000313" key="2">
    <source>
        <dbReference type="EMBL" id="AWA31092.1"/>
    </source>
</evidence>
<evidence type="ECO:0000313" key="3">
    <source>
        <dbReference type="Proteomes" id="UP000244193"/>
    </source>
</evidence>
<dbReference type="AlphaFoldDB" id="A0A2S0RK47"/>
<keyword evidence="1" id="KW-0812">Transmembrane</keyword>
<keyword evidence="3" id="KW-1185">Reference proteome</keyword>
<feature type="transmembrane region" description="Helical" evidence="1">
    <location>
        <begin position="121"/>
        <end position="139"/>
    </location>
</feature>
<organism evidence="2 3">
    <name type="scientific">Flavobacterium magnum</name>
    <dbReference type="NCBI Taxonomy" id="2162713"/>
    <lineage>
        <taxon>Bacteria</taxon>
        <taxon>Pseudomonadati</taxon>
        <taxon>Bacteroidota</taxon>
        <taxon>Flavobacteriia</taxon>
        <taxon>Flavobacteriales</taxon>
        <taxon>Flavobacteriaceae</taxon>
        <taxon>Flavobacterium</taxon>
    </lineage>
</organism>
<dbReference type="OrthoDB" id="668798at2"/>
<dbReference type="KEGG" id="fmg:HYN48_13900"/>
<proteinExistence type="predicted"/>
<sequence>MRNFELKNVDNDDLEDFLIKVEKSFQLNFGNEDFKDVQNFGELMDIVINKIQLENHEDCTKQQAFYKLRKSFAAVLSIDLRSISTTTLLSDLFPIKNRRYIIKNIEKDLGFKVSILKAPDWYSGSFIIILILSIVYIYWSWKIGLLGFLLSIIGLKLGEIFGKELHLKTVADIVKYVSRENYVNSRRNSTTFNRNETEALLTEWFREELCFEQE</sequence>
<keyword evidence="1" id="KW-0472">Membrane</keyword>
<accession>A0A2S0RK47</accession>
<evidence type="ECO:0000256" key="1">
    <source>
        <dbReference type="SAM" id="Phobius"/>
    </source>
</evidence>
<gene>
    <name evidence="2" type="ORF">HYN48_13900</name>
</gene>
<name>A0A2S0RK47_9FLAO</name>
<dbReference type="EMBL" id="CP028811">
    <property type="protein sequence ID" value="AWA31092.1"/>
    <property type="molecule type" value="Genomic_DNA"/>
</dbReference>